<dbReference type="GO" id="GO:0140359">
    <property type="term" value="F:ABC-type transporter activity"/>
    <property type="evidence" value="ECO:0007669"/>
    <property type="project" value="InterPro"/>
</dbReference>
<dbReference type="InterPro" id="IPR003439">
    <property type="entry name" value="ABC_transporter-like_ATP-bd"/>
</dbReference>
<keyword evidence="14" id="KW-1185">Reference proteome</keyword>
<evidence type="ECO:0000313" key="13">
    <source>
        <dbReference type="EMBL" id="ODQ59954.1"/>
    </source>
</evidence>
<evidence type="ECO:0000259" key="12">
    <source>
        <dbReference type="PROSITE" id="PS50893"/>
    </source>
</evidence>
<feature type="transmembrane region" description="Helical" evidence="11">
    <location>
        <begin position="1207"/>
        <end position="1224"/>
    </location>
</feature>
<feature type="transmembrane region" description="Helical" evidence="11">
    <location>
        <begin position="1440"/>
        <end position="1460"/>
    </location>
</feature>
<feature type="domain" description="ABC transporter" evidence="12">
    <location>
        <begin position="140"/>
        <end position="388"/>
    </location>
</feature>
<evidence type="ECO:0000256" key="9">
    <source>
        <dbReference type="ARBA" id="ARBA00023136"/>
    </source>
</evidence>
<dbReference type="Pfam" id="PF14510">
    <property type="entry name" value="ABC_trans_N"/>
    <property type="match status" value="1"/>
</dbReference>
<evidence type="ECO:0000313" key="14">
    <source>
        <dbReference type="Proteomes" id="UP000094112"/>
    </source>
</evidence>
<evidence type="ECO:0000256" key="8">
    <source>
        <dbReference type="ARBA" id="ARBA00022989"/>
    </source>
</evidence>
<dbReference type="OrthoDB" id="245989at2759"/>
<dbReference type="GO" id="GO:0005524">
    <property type="term" value="F:ATP binding"/>
    <property type="evidence" value="ECO:0007669"/>
    <property type="project" value="UniProtKB-KW"/>
</dbReference>
<keyword evidence="6" id="KW-0547">Nucleotide-binding</keyword>
<dbReference type="InterPro" id="IPR013525">
    <property type="entry name" value="ABC2_TM"/>
</dbReference>
<feature type="region of interest" description="Disordered" evidence="10">
    <location>
        <begin position="1"/>
        <end position="39"/>
    </location>
</feature>
<dbReference type="RefSeq" id="XP_019039161.1">
    <property type="nucleotide sequence ID" value="XM_019181760.1"/>
</dbReference>
<dbReference type="EMBL" id="KV454210">
    <property type="protein sequence ID" value="ODQ59954.1"/>
    <property type="molecule type" value="Genomic_DNA"/>
</dbReference>
<feature type="transmembrane region" description="Helical" evidence="11">
    <location>
        <begin position="1288"/>
        <end position="1309"/>
    </location>
</feature>
<dbReference type="Pfam" id="PF01061">
    <property type="entry name" value="ABC2_membrane"/>
    <property type="match status" value="2"/>
</dbReference>
<evidence type="ECO:0000256" key="5">
    <source>
        <dbReference type="ARBA" id="ARBA00022737"/>
    </source>
</evidence>
<feature type="transmembrane region" description="Helical" evidence="11">
    <location>
        <begin position="743"/>
        <end position="763"/>
    </location>
</feature>
<dbReference type="SMART" id="SM00382">
    <property type="entry name" value="AAA"/>
    <property type="match status" value="2"/>
</dbReference>
<dbReference type="PROSITE" id="PS50893">
    <property type="entry name" value="ABC_TRANSPORTER_2"/>
    <property type="match status" value="2"/>
</dbReference>
<feature type="transmembrane region" description="Helical" evidence="11">
    <location>
        <begin position="531"/>
        <end position="550"/>
    </location>
</feature>
<dbReference type="FunFam" id="3.40.50.300:FF:000054">
    <property type="entry name" value="ABC multidrug transporter atrF"/>
    <property type="match status" value="1"/>
</dbReference>
<keyword evidence="4 11" id="KW-0812">Transmembrane</keyword>
<dbReference type="GO" id="GO:0016020">
    <property type="term" value="C:membrane"/>
    <property type="evidence" value="ECO:0007669"/>
    <property type="project" value="UniProtKB-SubCell"/>
</dbReference>
<feature type="transmembrane region" description="Helical" evidence="11">
    <location>
        <begin position="634"/>
        <end position="656"/>
    </location>
</feature>
<evidence type="ECO:0000256" key="2">
    <source>
        <dbReference type="ARBA" id="ARBA00006012"/>
    </source>
</evidence>
<dbReference type="PROSITE" id="PS00211">
    <property type="entry name" value="ABC_TRANSPORTER_1"/>
    <property type="match status" value="1"/>
</dbReference>
<keyword evidence="9 11" id="KW-0472">Membrane</keyword>
<dbReference type="InterPro" id="IPR034003">
    <property type="entry name" value="ABCG_PDR_2"/>
</dbReference>
<feature type="transmembrane region" description="Helical" evidence="11">
    <location>
        <begin position="606"/>
        <end position="628"/>
    </location>
</feature>
<dbReference type="InterPro" id="IPR029481">
    <property type="entry name" value="ABC_trans_N"/>
</dbReference>
<evidence type="ECO:0000256" key="6">
    <source>
        <dbReference type="ARBA" id="ARBA00022741"/>
    </source>
</evidence>
<feature type="compositionally biased region" description="Basic and acidic residues" evidence="10">
    <location>
        <begin position="14"/>
        <end position="24"/>
    </location>
</feature>
<protein>
    <recommendedName>
        <fullName evidence="12">ABC transporter domain-containing protein</fullName>
    </recommendedName>
</protein>
<dbReference type="SUPFAM" id="SSF52540">
    <property type="entry name" value="P-loop containing nucleoside triphosphate hydrolases"/>
    <property type="match status" value="2"/>
</dbReference>
<feature type="transmembrane region" description="Helical" evidence="11">
    <location>
        <begin position="1178"/>
        <end position="1195"/>
    </location>
</feature>
<evidence type="ECO:0000256" key="1">
    <source>
        <dbReference type="ARBA" id="ARBA00004141"/>
    </source>
</evidence>
<evidence type="ECO:0000256" key="3">
    <source>
        <dbReference type="ARBA" id="ARBA00022448"/>
    </source>
</evidence>
<evidence type="ECO:0000256" key="10">
    <source>
        <dbReference type="SAM" id="MobiDB-lite"/>
    </source>
</evidence>
<dbReference type="Pfam" id="PF00005">
    <property type="entry name" value="ABC_tran"/>
    <property type="match status" value="2"/>
</dbReference>
<dbReference type="Proteomes" id="UP000094112">
    <property type="component" value="Unassembled WGS sequence"/>
</dbReference>
<sequence>MSVIRNRSSSFERQSSDSSDRGSTREYGNGDEVTGNDYEEIARIVTDSHSQEEGGVLHKLETLSKQLSRRTAKDGPFEIDPNDFDLKRVLGAFFKSADEQGIHLRSTGVVLKDVTTIGVDAASSFAPTVGDLALFPITMFQKLKALRHRKTRKLIRNVNGVVEPGEMCLVLGRPGAGCSTLLRTIAGEHDQFIGVDGEVHYDHISQHEMMKKYKSDVIYNGELDIHYPHLTVDETFRFAIACKTPHTRINDASREQYVTAVRDLLATVFGLRHTYNTKVGNEFVRGVSGGERKRVSIAEALATKATVYCWDNATRGLDASTALEYAQAIRTSTNLSKSVAFITIYQAGENIYETFDKVTILYDGRQVYFGPADQAKDYFERMGFQCPPRQATAEFLTAITDPLGRYPKPGFEKKVPESADDFERYWHNSPEYKKMINQINDYEQKTDAAKTREIYDKSLSQEKPRAHYRYTINYFQQLRLLTKRGFQRIYGDKAYTITQTVAATIQALICGSLYYNTPSSTKGSFSRSGTLYFLILYFSLMGLAEISGQFTERPILLKQKSYSFYHPSAETIAATMTKFPFKFLSITILYLITYFLSNLTRDAGKFFLTFLFMVLSSETITALFQMVAALSQNVAGANAVAGVLMLAISLYSCYVIQLKSMHPWFKWISYINPIRYGFENMLADEFHGRKMDCGGTLVPSGDGYENVDSANQVCAFTGSETGQSWVSGDRYLEIQFNFKYSNLWRNFGIVIAFFVVFLAINAISTEFKRPVKGGGDHLYFKRGGKSSDKILMQHGSKNSDIETGVTNSQDNDLKSSNSSDELDVFEGLGSKSIFAWKNVDYVIPYKGSTRKLLDNVQGYVKPGTLTALMGESGAGKTTLLNTLAQRNDIGTVTGSILVDGKPLDTSFKRSTGYVQQQDLHIAEMTVRESLQFAARLRRPKSVPDSEKLEYVEKIIKILRMETYSEAIIGTLGSGLNVEQRKKLSIGVELVAKPSLLLFLDEPTSGLDSQSAWAIVHLLRRLAQAGQSILCTIHQPSATLFEAFDRLLLLEKGGKTVYFGDIGHNSRVLLDYFERNGARPCENNENPAEYILESIGAGATAQVEEDWYDKWCKSKEFEKTTKEIQALMQEGRDLPENDGAEKSELHKTYALPYWDQLYYVVKRNGTQFYRDPQYIGSKFFLLIIGGLFVGFTFWSLNDTIIGMQNGMFAVFLAIIISAPATNQIQERAVASRELFEVRESKSNTFHWSTLLIAQFVNEIPYHLVSGAMFFCCLYFPLRIDNEASRSAVWYLNYSIIYQFYYISLGLFIVYMSPDLASSNVITGLFLAFMISFCGVTQPMSLMPGFWHFMWKVSPLTYVIQTLMALVLHDKPVICAKDEYSYFEPPSGMTCQEFAGAYVEREHGYLLNGNGTSNCAYCKYSVGDDYLKSVSVSYSYVWRNFGFMWVYIIFNICAMCVLYYIFRVININPVDSIKKKIESQKLKREKKKLKSSEE</sequence>
<dbReference type="Pfam" id="PF06422">
    <property type="entry name" value="PDR_CDR"/>
    <property type="match status" value="2"/>
</dbReference>
<feature type="transmembrane region" description="Helical" evidence="11">
    <location>
        <begin position="1258"/>
        <end position="1276"/>
    </location>
</feature>
<dbReference type="STRING" id="683960.A0A1E3P427"/>
<dbReference type="GO" id="GO:0016887">
    <property type="term" value="F:ATP hydrolysis activity"/>
    <property type="evidence" value="ECO:0007669"/>
    <property type="project" value="InterPro"/>
</dbReference>
<dbReference type="InterPro" id="IPR010929">
    <property type="entry name" value="PDR_CDR_ABC"/>
</dbReference>
<evidence type="ECO:0000256" key="4">
    <source>
        <dbReference type="ARBA" id="ARBA00022692"/>
    </source>
</evidence>
<name>A0A1E3P427_WICAA</name>
<dbReference type="InterPro" id="IPR034001">
    <property type="entry name" value="ABCG_PDR_1"/>
</dbReference>
<keyword evidence="7" id="KW-0067">ATP-binding</keyword>
<dbReference type="CDD" id="cd03232">
    <property type="entry name" value="ABCG_PDR_domain2"/>
    <property type="match status" value="1"/>
</dbReference>
<evidence type="ECO:0000256" key="11">
    <source>
        <dbReference type="SAM" id="Phobius"/>
    </source>
</evidence>
<dbReference type="InterPro" id="IPR027417">
    <property type="entry name" value="P-loop_NTPase"/>
</dbReference>
<feature type="compositionally biased region" description="Low complexity" evidence="10">
    <location>
        <begin position="1"/>
        <end position="13"/>
    </location>
</feature>
<dbReference type="Gene3D" id="3.40.50.300">
    <property type="entry name" value="P-loop containing nucleotide triphosphate hydrolases"/>
    <property type="match status" value="2"/>
</dbReference>
<comment type="subcellular location">
    <subcellularLocation>
        <location evidence="1">Membrane</location>
        <topology evidence="1">Multi-pass membrane protein</topology>
    </subcellularLocation>
</comment>
<accession>A0A1E3P427</accession>
<reference evidence="13 14" key="1">
    <citation type="journal article" date="2016" name="Proc. Natl. Acad. Sci. U.S.A.">
        <title>Comparative genomics of biotechnologically important yeasts.</title>
        <authorList>
            <person name="Riley R."/>
            <person name="Haridas S."/>
            <person name="Wolfe K.H."/>
            <person name="Lopes M.R."/>
            <person name="Hittinger C.T."/>
            <person name="Goeker M."/>
            <person name="Salamov A.A."/>
            <person name="Wisecaver J.H."/>
            <person name="Long T.M."/>
            <person name="Calvey C.H."/>
            <person name="Aerts A.L."/>
            <person name="Barry K.W."/>
            <person name="Choi C."/>
            <person name="Clum A."/>
            <person name="Coughlan A.Y."/>
            <person name="Deshpande S."/>
            <person name="Douglass A.P."/>
            <person name="Hanson S.J."/>
            <person name="Klenk H.-P."/>
            <person name="LaButti K.M."/>
            <person name="Lapidus A."/>
            <person name="Lindquist E.A."/>
            <person name="Lipzen A.M."/>
            <person name="Meier-Kolthoff J.P."/>
            <person name="Ohm R.A."/>
            <person name="Otillar R.P."/>
            <person name="Pangilinan J.L."/>
            <person name="Peng Y."/>
            <person name="Rokas A."/>
            <person name="Rosa C.A."/>
            <person name="Scheuner C."/>
            <person name="Sibirny A.A."/>
            <person name="Slot J.C."/>
            <person name="Stielow J.B."/>
            <person name="Sun H."/>
            <person name="Kurtzman C.P."/>
            <person name="Blackwell M."/>
            <person name="Grigoriev I.V."/>
            <person name="Jeffries T.W."/>
        </authorList>
    </citation>
    <scope>NUCLEOTIDE SEQUENCE [LARGE SCALE GENOMIC DNA]</scope>
    <source>
        <strain evidence="14">ATCC 58044 / CBS 1984 / NCYC 433 / NRRL Y-366-8</strain>
    </source>
</reference>
<dbReference type="InterPro" id="IPR043926">
    <property type="entry name" value="ABCG_dom"/>
</dbReference>
<dbReference type="InterPro" id="IPR003593">
    <property type="entry name" value="AAA+_ATPase"/>
</dbReference>
<dbReference type="GeneID" id="30199006"/>
<organism evidence="13 14">
    <name type="scientific">Wickerhamomyces anomalus (strain ATCC 58044 / CBS 1984 / NCYC 433 / NRRL Y-366-8)</name>
    <name type="common">Yeast</name>
    <name type="synonym">Hansenula anomala</name>
    <dbReference type="NCBI Taxonomy" id="683960"/>
    <lineage>
        <taxon>Eukaryota</taxon>
        <taxon>Fungi</taxon>
        <taxon>Dikarya</taxon>
        <taxon>Ascomycota</taxon>
        <taxon>Saccharomycotina</taxon>
        <taxon>Saccharomycetes</taxon>
        <taxon>Phaffomycetales</taxon>
        <taxon>Wickerhamomycetaceae</taxon>
        <taxon>Wickerhamomyces</taxon>
    </lineage>
</organism>
<keyword evidence="5" id="KW-0677">Repeat</keyword>
<evidence type="ECO:0000256" key="7">
    <source>
        <dbReference type="ARBA" id="ARBA00022840"/>
    </source>
</evidence>
<feature type="domain" description="ABC transporter" evidence="12">
    <location>
        <begin position="834"/>
        <end position="1076"/>
    </location>
</feature>
<feature type="transmembrane region" description="Helical" evidence="11">
    <location>
        <begin position="579"/>
        <end position="599"/>
    </location>
</feature>
<dbReference type="CDD" id="cd03233">
    <property type="entry name" value="ABCG_PDR_domain1"/>
    <property type="match status" value="1"/>
</dbReference>
<dbReference type="Pfam" id="PF19055">
    <property type="entry name" value="ABC2_membrane_7"/>
    <property type="match status" value="1"/>
</dbReference>
<dbReference type="PANTHER" id="PTHR19241">
    <property type="entry name" value="ATP-BINDING CASSETTE TRANSPORTER"/>
    <property type="match status" value="1"/>
</dbReference>
<proteinExistence type="inferred from homology"/>
<dbReference type="InterPro" id="IPR017871">
    <property type="entry name" value="ABC_transporter-like_CS"/>
</dbReference>
<keyword evidence="3" id="KW-0813">Transport</keyword>
<keyword evidence="8 11" id="KW-1133">Transmembrane helix</keyword>
<comment type="similarity">
    <text evidence="2">Belongs to the ABC transporter superfamily. ABCG family. PDR (TC 3.A.1.205) subfamily.</text>
</comment>
<gene>
    <name evidence="13" type="ORF">WICANDRAFT_30780</name>
</gene>